<reference evidence="1 2" key="1">
    <citation type="journal article" date="2017" name="Curr. Biol.">
        <title>The Evolution of Venom by Co-option of Single-Copy Genes.</title>
        <authorList>
            <person name="Martinson E.O."/>
            <person name="Mrinalini"/>
            <person name="Kelkar Y.D."/>
            <person name="Chang C.H."/>
            <person name="Werren J.H."/>
        </authorList>
    </citation>
    <scope>NUCLEOTIDE SEQUENCE [LARGE SCALE GENOMIC DNA]</scope>
    <source>
        <strain evidence="1 2">Alberta</strain>
        <tissue evidence="1">Whole body</tissue>
    </source>
</reference>
<dbReference type="AlphaFoldDB" id="A0A232FGT7"/>
<evidence type="ECO:0000313" key="2">
    <source>
        <dbReference type="Proteomes" id="UP000215335"/>
    </source>
</evidence>
<comment type="caution">
    <text evidence="1">The sequence shown here is derived from an EMBL/GenBank/DDBJ whole genome shotgun (WGS) entry which is preliminary data.</text>
</comment>
<dbReference type="SUPFAM" id="SSF47565">
    <property type="entry name" value="Insect pheromone/odorant-binding proteins"/>
    <property type="match status" value="1"/>
</dbReference>
<protein>
    <submittedName>
        <fullName evidence="1">Uncharacterized protein</fullName>
    </submittedName>
</protein>
<evidence type="ECO:0000313" key="1">
    <source>
        <dbReference type="EMBL" id="OXU29954.1"/>
    </source>
</evidence>
<dbReference type="GO" id="GO:0005549">
    <property type="term" value="F:odorant binding"/>
    <property type="evidence" value="ECO:0007669"/>
    <property type="project" value="InterPro"/>
</dbReference>
<dbReference type="Proteomes" id="UP000215335">
    <property type="component" value="Unassembled WGS sequence"/>
</dbReference>
<gene>
    <name evidence="1" type="ORF">TSAR_011157</name>
</gene>
<dbReference type="EMBL" id="NNAY01000218">
    <property type="protein sequence ID" value="OXU29954.1"/>
    <property type="molecule type" value="Genomic_DNA"/>
</dbReference>
<organism evidence="1 2">
    <name type="scientific">Trichomalopsis sarcophagae</name>
    <dbReference type="NCBI Taxonomy" id="543379"/>
    <lineage>
        <taxon>Eukaryota</taxon>
        <taxon>Metazoa</taxon>
        <taxon>Ecdysozoa</taxon>
        <taxon>Arthropoda</taxon>
        <taxon>Hexapoda</taxon>
        <taxon>Insecta</taxon>
        <taxon>Pterygota</taxon>
        <taxon>Neoptera</taxon>
        <taxon>Endopterygota</taxon>
        <taxon>Hymenoptera</taxon>
        <taxon>Apocrita</taxon>
        <taxon>Proctotrupomorpha</taxon>
        <taxon>Chalcidoidea</taxon>
        <taxon>Pteromalidae</taxon>
        <taxon>Pteromalinae</taxon>
        <taxon>Trichomalopsis</taxon>
    </lineage>
</organism>
<accession>A0A232FGT7</accession>
<keyword evidence="2" id="KW-1185">Reference proteome</keyword>
<dbReference type="InterPro" id="IPR036728">
    <property type="entry name" value="PBP_GOBP_sf"/>
</dbReference>
<name>A0A232FGT7_9HYME</name>
<feature type="non-terminal residue" evidence="1">
    <location>
        <position position="1"/>
    </location>
</feature>
<sequence>SLKVVCPLMKAFVRSDGKSEFHLEREFSCVVACIINERRTEDNVNTSTYQLLTDLIGEAYNKIPDEQWRDMKTTLDKCHQQDEGDDCKLLYCLKILRDPFKDLIVSFD</sequence>
<proteinExistence type="predicted"/>